<accession>A0A6V7P7N9</accession>
<dbReference type="GO" id="GO:0045910">
    <property type="term" value="P:negative regulation of DNA recombination"/>
    <property type="evidence" value="ECO:0007669"/>
    <property type="project" value="TreeGrafter"/>
</dbReference>
<evidence type="ECO:0000256" key="5">
    <source>
        <dbReference type="SAM" id="MobiDB-lite"/>
    </source>
</evidence>
<reference evidence="8" key="1">
    <citation type="submission" date="2020-07" db="EMBL/GenBank/DDBJ databases">
        <authorList>
            <person name="Lin J."/>
        </authorList>
    </citation>
    <scope>NUCLEOTIDE SEQUENCE</scope>
</reference>
<name>A0A6V7P7N9_ANACO</name>
<dbReference type="SMART" id="SM00526">
    <property type="entry name" value="H15"/>
    <property type="match status" value="1"/>
</dbReference>
<proteinExistence type="predicted"/>
<dbReference type="PANTHER" id="PTHR11467">
    <property type="entry name" value="HISTONE H1"/>
    <property type="match status" value="1"/>
</dbReference>
<gene>
    <name evidence="8" type="ORF">CB5_LOCUS9925</name>
</gene>
<dbReference type="PROSITE" id="PS51504">
    <property type="entry name" value="H15"/>
    <property type="match status" value="1"/>
</dbReference>
<keyword evidence="6" id="KW-0812">Transmembrane</keyword>
<dbReference type="EMBL" id="LR862146">
    <property type="protein sequence ID" value="CAD1826714.1"/>
    <property type="molecule type" value="Genomic_DNA"/>
</dbReference>
<keyword evidence="6" id="KW-0472">Membrane</keyword>
<dbReference type="InterPro" id="IPR005818">
    <property type="entry name" value="Histone_H1/H5_H15"/>
</dbReference>
<dbReference type="Gene3D" id="1.10.10.10">
    <property type="entry name" value="Winged helix-like DNA-binding domain superfamily/Winged helix DNA-binding domain"/>
    <property type="match status" value="1"/>
</dbReference>
<dbReference type="PANTHER" id="PTHR11467:SF162">
    <property type="entry name" value="HMG-Y-RELATED PROTEIN A"/>
    <property type="match status" value="1"/>
</dbReference>
<keyword evidence="6" id="KW-1133">Transmembrane helix</keyword>
<evidence type="ECO:0000256" key="1">
    <source>
        <dbReference type="ARBA" id="ARBA00004123"/>
    </source>
</evidence>
<dbReference type="GO" id="GO:0031492">
    <property type="term" value="F:nucleosomal DNA binding"/>
    <property type="evidence" value="ECO:0007669"/>
    <property type="project" value="TreeGrafter"/>
</dbReference>
<dbReference type="GO" id="GO:0003690">
    <property type="term" value="F:double-stranded DNA binding"/>
    <property type="evidence" value="ECO:0007669"/>
    <property type="project" value="TreeGrafter"/>
</dbReference>
<feature type="region of interest" description="Disordered" evidence="5">
    <location>
        <begin position="82"/>
        <end position="178"/>
    </location>
</feature>
<sequence length="216" mass="23385">MAMAGEEVGKPPPHHLPTYPEMIMAAITALNEPNGSNKTSISKYIQSNYGELPPSHSALLKAHLMHMRQNGELVFIKNNYFVAGPDAPPKRGRGRPRSPRPGARPGSGRRRRRARAAQAAGRQQRPGRGRGRPRKVPLPDHAAASASTSSSAAAMMGPRRRRRSRGRGGGAAAEGEAGRGERRVLRVSDRICGAFLCPLLLLLLSLSLSHSYLFYS</sequence>
<evidence type="ECO:0000256" key="4">
    <source>
        <dbReference type="ARBA" id="ARBA00023242"/>
    </source>
</evidence>
<evidence type="ECO:0000256" key="6">
    <source>
        <dbReference type="SAM" id="Phobius"/>
    </source>
</evidence>
<dbReference type="CDD" id="cd00073">
    <property type="entry name" value="H15"/>
    <property type="match status" value="1"/>
</dbReference>
<evidence type="ECO:0000256" key="2">
    <source>
        <dbReference type="ARBA" id="ARBA00004286"/>
    </source>
</evidence>
<dbReference type="GO" id="GO:0006334">
    <property type="term" value="P:nucleosome assembly"/>
    <property type="evidence" value="ECO:0007669"/>
    <property type="project" value="InterPro"/>
</dbReference>
<feature type="domain" description="H15" evidence="7">
    <location>
        <begin position="15"/>
        <end position="85"/>
    </location>
</feature>
<dbReference type="InterPro" id="IPR036388">
    <property type="entry name" value="WH-like_DNA-bd_sf"/>
</dbReference>
<dbReference type="Pfam" id="PF00538">
    <property type="entry name" value="Linker_histone"/>
    <property type="match status" value="1"/>
</dbReference>
<feature type="compositionally biased region" description="Low complexity" evidence="5">
    <location>
        <begin position="142"/>
        <end position="157"/>
    </location>
</feature>
<organism evidence="8">
    <name type="scientific">Ananas comosus var. bracteatus</name>
    <name type="common">red pineapple</name>
    <dbReference type="NCBI Taxonomy" id="296719"/>
    <lineage>
        <taxon>Eukaryota</taxon>
        <taxon>Viridiplantae</taxon>
        <taxon>Streptophyta</taxon>
        <taxon>Embryophyta</taxon>
        <taxon>Tracheophyta</taxon>
        <taxon>Spermatophyta</taxon>
        <taxon>Magnoliopsida</taxon>
        <taxon>Liliopsida</taxon>
        <taxon>Poales</taxon>
        <taxon>Bromeliaceae</taxon>
        <taxon>Bromelioideae</taxon>
        <taxon>Ananas</taxon>
    </lineage>
</organism>
<dbReference type="AlphaFoldDB" id="A0A6V7P7N9"/>
<feature type="transmembrane region" description="Helical" evidence="6">
    <location>
        <begin position="191"/>
        <end position="215"/>
    </location>
</feature>
<feature type="compositionally biased region" description="Basic residues" evidence="5">
    <location>
        <begin position="125"/>
        <end position="135"/>
    </location>
</feature>
<keyword evidence="4" id="KW-0539">Nucleus</keyword>
<evidence type="ECO:0000259" key="7">
    <source>
        <dbReference type="PROSITE" id="PS51504"/>
    </source>
</evidence>
<dbReference type="GO" id="GO:0030261">
    <property type="term" value="P:chromosome condensation"/>
    <property type="evidence" value="ECO:0007669"/>
    <property type="project" value="TreeGrafter"/>
</dbReference>
<protein>
    <recommendedName>
        <fullName evidence="7">H15 domain-containing protein</fullName>
    </recommendedName>
</protein>
<evidence type="ECO:0000313" key="8">
    <source>
        <dbReference type="EMBL" id="CAD1826714.1"/>
    </source>
</evidence>
<evidence type="ECO:0000256" key="3">
    <source>
        <dbReference type="ARBA" id="ARBA00023125"/>
    </source>
</evidence>
<dbReference type="GO" id="GO:0005730">
    <property type="term" value="C:nucleolus"/>
    <property type="evidence" value="ECO:0007669"/>
    <property type="project" value="TreeGrafter"/>
</dbReference>
<dbReference type="FunFam" id="1.10.10.10:FF:000493">
    <property type="entry name" value="HMG-Y-related protein A"/>
    <property type="match status" value="1"/>
</dbReference>
<keyword evidence="3" id="KW-0238">DNA-binding</keyword>
<dbReference type="GO" id="GO:0000786">
    <property type="term" value="C:nucleosome"/>
    <property type="evidence" value="ECO:0007669"/>
    <property type="project" value="InterPro"/>
</dbReference>
<comment type="subcellular location">
    <subcellularLocation>
        <location evidence="2">Chromosome</location>
    </subcellularLocation>
    <subcellularLocation>
        <location evidence="1">Nucleus</location>
    </subcellularLocation>
</comment>
<dbReference type="InterPro" id="IPR036390">
    <property type="entry name" value="WH_DNA-bd_sf"/>
</dbReference>
<dbReference type="PRINTS" id="PR00929">
    <property type="entry name" value="ATHOOK"/>
</dbReference>
<dbReference type="InterPro" id="IPR017956">
    <property type="entry name" value="AT_hook_DNA-bd_motif"/>
</dbReference>
<dbReference type="SUPFAM" id="SSF46785">
    <property type="entry name" value="Winged helix' DNA-binding domain"/>
    <property type="match status" value="1"/>
</dbReference>